<proteinExistence type="predicted"/>
<dbReference type="InterPro" id="IPR012902">
    <property type="entry name" value="N_methyl_site"/>
</dbReference>
<sequence length="127" mass="13566">MLTYLQGKLRQRMRAPNETAEAGFTLIELLVVIVILGILSAIVVFSVRGINDKGQGSACKTDKSTIQTAEEAYFAGDNRGVYGTMAELVSGGFLSNASTWYDVNPKGNTYDIAPKATLPSGQSNPCT</sequence>
<keyword evidence="3 6" id="KW-0812">Transmembrane</keyword>
<evidence type="ECO:0000256" key="6">
    <source>
        <dbReference type="SAM" id="Phobius"/>
    </source>
</evidence>
<reference evidence="7 8" key="1">
    <citation type="journal article" date="2019" name="Int. J. Syst. Evol. Microbiol.">
        <title>The Global Catalogue of Microorganisms (GCM) 10K type strain sequencing project: providing services to taxonomists for standard genome sequencing and annotation.</title>
        <authorList>
            <consortium name="The Broad Institute Genomics Platform"/>
            <consortium name="The Broad Institute Genome Sequencing Center for Infectious Disease"/>
            <person name="Wu L."/>
            <person name="Ma J."/>
        </authorList>
    </citation>
    <scope>NUCLEOTIDE SEQUENCE [LARGE SCALE GENOMIC DNA]</scope>
    <source>
        <strain evidence="7 8">JCM 16374</strain>
    </source>
</reference>
<dbReference type="InterPro" id="IPR002416">
    <property type="entry name" value="T2SS_protein-GspH"/>
</dbReference>
<dbReference type="PANTHER" id="PTHR30093">
    <property type="entry name" value="GENERAL SECRETION PATHWAY PROTEIN G"/>
    <property type="match status" value="1"/>
</dbReference>
<evidence type="ECO:0008006" key="9">
    <source>
        <dbReference type="Google" id="ProtNLM"/>
    </source>
</evidence>
<dbReference type="PANTHER" id="PTHR30093:SF44">
    <property type="entry name" value="TYPE II SECRETION SYSTEM CORE PROTEIN G"/>
    <property type="match status" value="1"/>
</dbReference>
<evidence type="ECO:0000256" key="3">
    <source>
        <dbReference type="ARBA" id="ARBA00022692"/>
    </source>
</evidence>
<accession>A0ABN3RY70</accession>
<comment type="caution">
    <text evidence="7">The sequence shown here is derived from an EMBL/GenBank/DDBJ whole genome shotgun (WGS) entry which is preliminary data.</text>
</comment>
<dbReference type="RefSeq" id="WP_344576585.1">
    <property type="nucleotide sequence ID" value="NZ_BAAARK010000009.1"/>
</dbReference>
<evidence type="ECO:0000256" key="5">
    <source>
        <dbReference type="ARBA" id="ARBA00023136"/>
    </source>
</evidence>
<dbReference type="Gene3D" id="3.30.700.10">
    <property type="entry name" value="Glycoprotein, Type 4 Pilin"/>
    <property type="match status" value="1"/>
</dbReference>
<keyword evidence="5 6" id="KW-0472">Membrane</keyword>
<dbReference type="NCBIfam" id="TIGR02532">
    <property type="entry name" value="IV_pilin_GFxxxE"/>
    <property type="match status" value="1"/>
</dbReference>
<keyword evidence="2" id="KW-0488">Methylation</keyword>
<dbReference type="Proteomes" id="UP001500994">
    <property type="component" value="Unassembled WGS sequence"/>
</dbReference>
<dbReference type="Pfam" id="PF07963">
    <property type="entry name" value="N_methyl"/>
    <property type="match status" value="1"/>
</dbReference>
<gene>
    <name evidence="7" type="ORF">GCM10009864_34970</name>
</gene>
<evidence type="ECO:0000313" key="8">
    <source>
        <dbReference type="Proteomes" id="UP001500994"/>
    </source>
</evidence>
<evidence type="ECO:0000256" key="4">
    <source>
        <dbReference type="ARBA" id="ARBA00022989"/>
    </source>
</evidence>
<keyword evidence="4 6" id="KW-1133">Transmembrane helix</keyword>
<dbReference type="SUPFAM" id="SSF54523">
    <property type="entry name" value="Pili subunits"/>
    <property type="match status" value="1"/>
</dbReference>
<feature type="transmembrane region" description="Helical" evidence="6">
    <location>
        <begin position="22"/>
        <end position="45"/>
    </location>
</feature>
<keyword evidence="8" id="KW-1185">Reference proteome</keyword>
<dbReference type="EMBL" id="BAAARK010000009">
    <property type="protein sequence ID" value="GAA2663706.1"/>
    <property type="molecule type" value="Genomic_DNA"/>
</dbReference>
<name>A0ABN3RY70_9ACTN</name>
<dbReference type="PROSITE" id="PS00409">
    <property type="entry name" value="PROKAR_NTER_METHYL"/>
    <property type="match status" value="1"/>
</dbReference>
<comment type="subcellular location">
    <subcellularLocation>
        <location evidence="1">Membrane</location>
        <topology evidence="1">Single-pass membrane protein</topology>
    </subcellularLocation>
</comment>
<evidence type="ECO:0000313" key="7">
    <source>
        <dbReference type="EMBL" id="GAA2663706.1"/>
    </source>
</evidence>
<evidence type="ECO:0000256" key="1">
    <source>
        <dbReference type="ARBA" id="ARBA00004167"/>
    </source>
</evidence>
<dbReference type="PRINTS" id="PR00885">
    <property type="entry name" value="BCTERIALGSPH"/>
</dbReference>
<organism evidence="7 8">
    <name type="scientific">Streptomyces lunalinharesii</name>
    <dbReference type="NCBI Taxonomy" id="333384"/>
    <lineage>
        <taxon>Bacteria</taxon>
        <taxon>Bacillati</taxon>
        <taxon>Actinomycetota</taxon>
        <taxon>Actinomycetes</taxon>
        <taxon>Kitasatosporales</taxon>
        <taxon>Streptomycetaceae</taxon>
        <taxon>Streptomyces</taxon>
    </lineage>
</organism>
<evidence type="ECO:0000256" key="2">
    <source>
        <dbReference type="ARBA" id="ARBA00022481"/>
    </source>
</evidence>
<protein>
    <recommendedName>
        <fullName evidence="9">Prepilin-type N-terminal cleavage/methylation domain-containing protein</fullName>
    </recommendedName>
</protein>
<dbReference type="InterPro" id="IPR045584">
    <property type="entry name" value="Pilin-like"/>
</dbReference>